<accession>A0A9W8A7Z4</accession>
<keyword evidence="5" id="KW-1185">Reference proteome</keyword>
<protein>
    <recommendedName>
        <fullName evidence="6">DUF1308 domain-containing protein</fullName>
    </recommendedName>
</protein>
<dbReference type="PANTHER" id="PTHR13379">
    <property type="entry name" value="UNCHARACTERIZED DUF1308"/>
    <property type="match status" value="1"/>
</dbReference>
<evidence type="ECO:0000313" key="4">
    <source>
        <dbReference type="EMBL" id="KAJ1920140.1"/>
    </source>
</evidence>
<evidence type="ECO:0000313" key="5">
    <source>
        <dbReference type="Proteomes" id="UP001150538"/>
    </source>
</evidence>
<evidence type="ECO:0000259" key="3">
    <source>
        <dbReference type="Pfam" id="PF18474"/>
    </source>
</evidence>
<dbReference type="OrthoDB" id="441890at2759"/>
<evidence type="ECO:0000259" key="2">
    <source>
        <dbReference type="Pfam" id="PF07000"/>
    </source>
</evidence>
<evidence type="ECO:0008006" key="6">
    <source>
        <dbReference type="Google" id="ProtNLM"/>
    </source>
</evidence>
<organism evidence="4 5">
    <name type="scientific">Mycoemilia scoparia</name>
    <dbReference type="NCBI Taxonomy" id="417184"/>
    <lineage>
        <taxon>Eukaryota</taxon>
        <taxon>Fungi</taxon>
        <taxon>Fungi incertae sedis</taxon>
        <taxon>Zoopagomycota</taxon>
        <taxon>Kickxellomycotina</taxon>
        <taxon>Kickxellomycetes</taxon>
        <taxon>Kickxellales</taxon>
        <taxon>Kickxellaceae</taxon>
        <taxon>Mycoemilia</taxon>
    </lineage>
</organism>
<dbReference type="Pfam" id="PF18474">
    <property type="entry name" value="DUF5614"/>
    <property type="match status" value="1"/>
</dbReference>
<dbReference type="EMBL" id="JANBPU010000017">
    <property type="protein sequence ID" value="KAJ1920140.1"/>
    <property type="molecule type" value="Genomic_DNA"/>
</dbReference>
<proteinExistence type="inferred from homology"/>
<name>A0A9W8A7Z4_9FUNG</name>
<dbReference type="InterPro" id="IPR041076">
    <property type="entry name" value="DUF5614"/>
</dbReference>
<gene>
    <name evidence="4" type="ORF">H4219_001513</name>
</gene>
<dbReference type="Pfam" id="PF07000">
    <property type="entry name" value="DUF1308"/>
    <property type="match status" value="1"/>
</dbReference>
<feature type="domain" description="DUF5614" evidence="3">
    <location>
        <begin position="49"/>
        <end position="148"/>
    </location>
</feature>
<evidence type="ECO:0000256" key="1">
    <source>
        <dbReference type="ARBA" id="ARBA00006588"/>
    </source>
</evidence>
<dbReference type="InterPro" id="IPR010733">
    <property type="entry name" value="DUF1308"/>
</dbReference>
<dbReference type="AlphaFoldDB" id="A0A9W8A7Z4"/>
<sequence>MRKGSDDLVTQAQNIKAECDDLCCLIKRWISDVQNEPVFKGHKPSKRLQNGLERLESVIRSESSFFEKVLEHGNPTIANIKSSNLPHFRIVIQIIHQTNNVTSVFDTFKYKSNGASGSDTPSTNTRQVRADVVADNGMLWIKCITKKFHEFWPILSILVAENEESDGEDDGILNYVETDLGISWTPKRSVVAQLPFFKTVKALLHARNDNQVCYKTPKVGVVFQEDPANIVPKDNGSDEPIDTDVLMFANNTEALKAHIVDILEEMGVAVTFMKYKDLCDLKHHPAIHKSLDISSLTISDPFAGQKTFNAANAHKQPSQSECCSVATDTLLLDVTTLCALTSSLTHAFQQLPKPCIFDIKPLRLQTEQERDFPILPYLSGIFEGRSLVTTISSVERLFDIAYVVGGPDERLRCHTMFKGLSLWPVNGDDDGADKLMVGRLVRKYPTFLVDQDTARDKRLEVWKTWVDLASKTKGITTPDIRIIPDQPSERIVALYNQHNGVGQTQDRQNSAHSPNKTIASNTGQRLFTLLHRDVFGTTDSHKWTLVTANAKTARLVLKHQSLQGISIITHPPRSLAEVRMLGMEVGKRAKQNNMTNLEPHEPFEDKNSAHCLGGMAIPAKD</sequence>
<comment type="caution">
    <text evidence="4">The sequence shown here is derived from an EMBL/GenBank/DDBJ whole genome shotgun (WGS) entry which is preliminary data.</text>
</comment>
<reference evidence="4" key="1">
    <citation type="submission" date="2022-07" db="EMBL/GenBank/DDBJ databases">
        <title>Phylogenomic reconstructions and comparative analyses of Kickxellomycotina fungi.</title>
        <authorList>
            <person name="Reynolds N.K."/>
            <person name="Stajich J.E."/>
            <person name="Barry K."/>
            <person name="Grigoriev I.V."/>
            <person name="Crous P."/>
            <person name="Smith M.E."/>
        </authorList>
    </citation>
    <scope>NUCLEOTIDE SEQUENCE</scope>
    <source>
        <strain evidence="4">NBRC 100468</strain>
    </source>
</reference>
<dbReference type="Proteomes" id="UP001150538">
    <property type="component" value="Unassembled WGS sequence"/>
</dbReference>
<dbReference type="PANTHER" id="PTHR13379:SF0">
    <property type="entry name" value="UPF0415 PROTEIN C7ORF25"/>
    <property type="match status" value="1"/>
</dbReference>
<comment type="similarity">
    <text evidence="1">Belongs to the UPF0415 family.</text>
</comment>
<feature type="domain" description="DUF1308" evidence="2">
    <location>
        <begin position="332"/>
        <end position="432"/>
    </location>
</feature>